<dbReference type="GeneID" id="108705336"/>
<dbReference type="Pfam" id="PF15029">
    <property type="entry name" value="TMEM174"/>
    <property type="match status" value="1"/>
</dbReference>
<keyword evidence="2" id="KW-0472">Membrane</keyword>
<dbReference type="OrthoDB" id="9931655at2759"/>
<keyword evidence="2 4" id="KW-0812">Transmembrane</keyword>
<dbReference type="KEGG" id="xla:108705336"/>
<gene>
    <name evidence="4" type="primary">tmem174.1.S</name>
</gene>
<name>A0A8J0U5Z8_XENLA</name>
<evidence type="ECO:0000256" key="1">
    <source>
        <dbReference type="SAM" id="MobiDB-lite"/>
    </source>
</evidence>
<dbReference type="PANTHER" id="PTHR31020:SF1">
    <property type="entry name" value="TRANSMEMBRANE PROTEIN 174"/>
    <property type="match status" value="1"/>
</dbReference>
<feature type="transmembrane region" description="Helical" evidence="2">
    <location>
        <begin position="137"/>
        <end position="158"/>
    </location>
</feature>
<dbReference type="AlphaFoldDB" id="A0A8J0U5Z8"/>
<keyword evidence="2" id="KW-1133">Transmembrane helix</keyword>
<protein>
    <submittedName>
        <fullName evidence="4">Transmembrane protein 174</fullName>
    </submittedName>
</protein>
<accession>A0A8J0U5Z8</accession>
<proteinExistence type="predicted"/>
<sequence length="315" mass="34574">MMLYEAEQMVKNKDFEKKNIFIYNCNSWCGSLAVPAMSSTEHHILGFTEPAPSSYKKVLNTRHCRMEQNNSREDEFSSNVFSASSSPNNQSDARASSGNKGWAVLMSTGMCMALVGIAFTVLAWVNKKPNWTRLLGPFMLILGVLFLLISVWFMVLTLCKPCLSTEEPPVDPEQLSGEQSFVFSGINQPITFHGATVVQYIPPPYSTQDFTGGATPLSPNANLNNTTAANGASLAPPQYFNIYPMDNPAFVQDEASTAQLSLIGLDGLNDSLPDAAWLSEEFLGSNRTNELPPSYDEVFSTLRRSGTTDHSPKLS</sequence>
<organism evidence="3 4">
    <name type="scientific">Xenopus laevis</name>
    <name type="common">African clawed frog</name>
    <dbReference type="NCBI Taxonomy" id="8355"/>
    <lineage>
        <taxon>Eukaryota</taxon>
        <taxon>Metazoa</taxon>
        <taxon>Chordata</taxon>
        <taxon>Craniata</taxon>
        <taxon>Vertebrata</taxon>
        <taxon>Euteleostomi</taxon>
        <taxon>Amphibia</taxon>
        <taxon>Batrachia</taxon>
        <taxon>Anura</taxon>
        <taxon>Pipoidea</taxon>
        <taxon>Pipidae</taxon>
        <taxon>Xenopodinae</taxon>
        <taxon>Xenopus</taxon>
        <taxon>Xenopus</taxon>
    </lineage>
</organism>
<evidence type="ECO:0000313" key="4">
    <source>
        <dbReference type="RefSeq" id="XP_018097666.2"/>
    </source>
</evidence>
<dbReference type="InterPro" id="IPR027835">
    <property type="entry name" value="TMEM174"/>
</dbReference>
<evidence type="ECO:0000256" key="2">
    <source>
        <dbReference type="SAM" id="Phobius"/>
    </source>
</evidence>
<dbReference type="RefSeq" id="XP_018097666.2">
    <property type="nucleotide sequence ID" value="XM_018242177.2"/>
</dbReference>
<dbReference type="CTD" id="108705336"/>
<evidence type="ECO:0000313" key="3">
    <source>
        <dbReference type="Proteomes" id="UP000186698"/>
    </source>
</evidence>
<dbReference type="PANTHER" id="PTHR31020">
    <property type="entry name" value="TRANSMEMBRANE PROTEIN 174"/>
    <property type="match status" value="1"/>
</dbReference>
<keyword evidence="3" id="KW-1185">Reference proteome</keyword>
<reference evidence="4" key="1">
    <citation type="submission" date="2025-08" db="UniProtKB">
        <authorList>
            <consortium name="RefSeq"/>
        </authorList>
    </citation>
    <scope>IDENTIFICATION</scope>
    <source>
        <strain evidence="4">J_2021</strain>
        <tissue evidence="4">Erythrocytes</tissue>
    </source>
</reference>
<feature type="transmembrane region" description="Helical" evidence="2">
    <location>
        <begin position="102"/>
        <end position="125"/>
    </location>
</feature>
<feature type="compositionally biased region" description="Low complexity" evidence="1">
    <location>
        <begin position="77"/>
        <end position="89"/>
    </location>
</feature>
<feature type="region of interest" description="Disordered" evidence="1">
    <location>
        <begin position="69"/>
        <end position="94"/>
    </location>
</feature>
<dbReference type="Proteomes" id="UP000186698">
    <property type="component" value="Chromosome 1S"/>
</dbReference>